<protein>
    <submittedName>
        <fullName evidence="1">Uncharacterized protein</fullName>
    </submittedName>
</protein>
<sequence>MKVDRIFILYENTGKYFKSYEEAYFNTRKPRMQKTVYYVFTPTMCKYKTVSELEKASKDYFNRVFNCDFYDIIHRVGSKQLSLI</sequence>
<organism evidence="1">
    <name type="scientific">Peromfec virus RodF7_10</name>
    <dbReference type="NCBI Taxonomy" id="2929346"/>
    <lineage>
        <taxon>Viruses</taxon>
        <taxon>Monodnaviria</taxon>
        <taxon>Sangervirae</taxon>
        <taxon>Phixviricota</taxon>
        <taxon>Malgrandaviricetes</taxon>
        <taxon>Petitvirales</taxon>
        <taxon>Microviridae</taxon>
    </lineage>
</organism>
<dbReference type="EMBL" id="OM869665">
    <property type="protein sequence ID" value="UPW41783.1"/>
    <property type="molecule type" value="Genomic_DNA"/>
</dbReference>
<proteinExistence type="predicted"/>
<reference evidence="1" key="1">
    <citation type="submission" date="2022-02" db="EMBL/GenBank/DDBJ databases">
        <title>Towards deciphering the DNA virus diversity associated with rodent species in the families Cricetidae and Heteromyidae.</title>
        <authorList>
            <person name="Lund M."/>
            <person name="Larsen B.B."/>
            <person name="Gryseels S."/>
            <person name="Kraberger S."/>
            <person name="Rowsey D.M."/>
            <person name="Steger L."/>
            <person name="Yule K.M."/>
            <person name="Upham N.S."/>
            <person name="Worobey M."/>
            <person name="Van Doorslaer K."/>
            <person name="Varsani A."/>
        </authorList>
    </citation>
    <scope>NUCLEOTIDE SEQUENCE</scope>
    <source>
        <strain evidence="1">NeonRodF7_10</strain>
    </source>
</reference>
<name>A0A976N2G1_9VIRU</name>
<accession>A0A976N2G1</accession>
<evidence type="ECO:0000313" key="1">
    <source>
        <dbReference type="EMBL" id="UPW41783.1"/>
    </source>
</evidence>